<dbReference type="InterPro" id="IPR025240">
    <property type="entry name" value="DUF4189"/>
</dbReference>
<evidence type="ECO:0000259" key="2">
    <source>
        <dbReference type="Pfam" id="PF13827"/>
    </source>
</evidence>
<accession>A0A2S7D9Q6</accession>
<dbReference type="AlphaFoldDB" id="A0A2S7D9Q6"/>
<feature type="chain" id="PRO_5015406473" description="DUF4189 domain-containing protein" evidence="1">
    <location>
        <begin position="20"/>
        <end position="164"/>
    </location>
</feature>
<sequence length="164" mass="16713">MKTLLTAFLLGVLPCMVYAQTACPVGVPVGSPQCGPSSLVGGGEISPPPPRPSGKWLKTWGAIASAPNGDTGVSSGRLSRDDAEKVALENCLSLKSSGCSIKFVYKNQCVAAANPVSGGEGGVISSAETLDAASIRALSRCGKASGNDCKISVAECSEPFFQKY</sequence>
<proteinExistence type="predicted"/>
<reference evidence="3 4" key="1">
    <citation type="submission" date="2016-08" db="EMBL/GenBank/DDBJ databases">
        <authorList>
            <person name="Seilhamer J.J."/>
        </authorList>
    </citation>
    <scope>NUCLEOTIDE SEQUENCE [LARGE SCALE GENOMIC DNA]</scope>
    <source>
        <strain evidence="3 4">CFBP2542</strain>
    </source>
</reference>
<evidence type="ECO:0000313" key="3">
    <source>
        <dbReference type="EMBL" id="PPU70556.1"/>
    </source>
</evidence>
<evidence type="ECO:0000256" key="1">
    <source>
        <dbReference type="SAM" id="SignalP"/>
    </source>
</evidence>
<gene>
    <name evidence="3" type="ORF">XcuCFBP2542_18580</name>
</gene>
<protein>
    <recommendedName>
        <fullName evidence="2">DUF4189 domain-containing protein</fullName>
    </recommendedName>
</protein>
<dbReference type="EMBL" id="MDED01000083">
    <property type="protein sequence ID" value="PPU70556.1"/>
    <property type="molecule type" value="Genomic_DNA"/>
</dbReference>
<organism evidence="3 4">
    <name type="scientific">Xanthomonas cucurbitae</name>
    <dbReference type="NCBI Taxonomy" id="56453"/>
    <lineage>
        <taxon>Bacteria</taxon>
        <taxon>Pseudomonadati</taxon>
        <taxon>Pseudomonadota</taxon>
        <taxon>Gammaproteobacteria</taxon>
        <taxon>Lysobacterales</taxon>
        <taxon>Lysobacteraceae</taxon>
        <taxon>Xanthomonas</taxon>
    </lineage>
</organism>
<feature type="domain" description="DUF4189" evidence="2">
    <location>
        <begin position="60"/>
        <end position="156"/>
    </location>
</feature>
<keyword evidence="1" id="KW-0732">Signal</keyword>
<dbReference type="Proteomes" id="UP000239561">
    <property type="component" value="Unassembled WGS sequence"/>
</dbReference>
<dbReference type="Pfam" id="PF13827">
    <property type="entry name" value="DUF4189"/>
    <property type="match status" value="1"/>
</dbReference>
<evidence type="ECO:0000313" key="4">
    <source>
        <dbReference type="Proteomes" id="UP000239561"/>
    </source>
</evidence>
<comment type="caution">
    <text evidence="3">The sequence shown here is derived from an EMBL/GenBank/DDBJ whole genome shotgun (WGS) entry which is preliminary data.</text>
</comment>
<feature type="signal peptide" evidence="1">
    <location>
        <begin position="1"/>
        <end position="19"/>
    </location>
</feature>
<name>A0A2S7D9Q6_9XANT</name>